<keyword evidence="2" id="KW-0378">Hydrolase</keyword>
<dbReference type="GO" id="GO:0016020">
    <property type="term" value="C:membrane"/>
    <property type="evidence" value="ECO:0007669"/>
    <property type="project" value="TreeGrafter"/>
</dbReference>
<dbReference type="PANTHER" id="PTHR43798:SF33">
    <property type="entry name" value="HYDROLASE, PUTATIVE (AFU_ORTHOLOGUE AFUA_2G14860)-RELATED"/>
    <property type="match status" value="1"/>
</dbReference>
<dbReference type="Pfam" id="PF00561">
    <property type="entry name" value="Abhydrolase_1"/>
    <property type="match status" value="1"/>
</dbReference>
<feature type="domain" description="AB hydrolase-1" evidence="1">
    <location>
        <begin position="19"/>
        <end position="255"/>
    </location>
</feature>
<dbReference type="RefSeq" id="WP_068047407.1">
    <property type="nucleotide sequence ID" value="NZ_JAAXOO010000002.1"/>
</dbReference>
<protein>
    <submittedName>
        <fullName evidence="2">Alpha/beta hydrolase</fullName>
    </submittedName>
</protein>
<evidence type="ECO:0000313" key="2">
    <source>
        <dbReference type="EMBL" id="NKY33645.1"/>
    </source>
</evidence>
<gene>
    <name evidence="2" type="ORF">HGA13_11235</name>
</gene>
<dbReference type="InterPro" id="IPR050266">
    <property type="entry name" value="AB_hydrolase_sf"/>
</dbReference>
<keyword evidence="3" id="KW-1185">Reference proteome</keyword>
<evidence type="ECO:0000313" key="3">
    <source>
        <dbReference type="Proteomes" id="UP000565715"/>
    </source>
</evidence>
<accession>A0A846XE49</accession>
<dbReference type="AlphaFoldDB" id="A0A846XE49"/>
<dbReference type="PANTHER" id="PTHR43798">
    <property type="entry name" value="MONOACYLGLYCEROL LIPASE"/>
    <property type="match status" value="1"/>
</dbReference>
<dbReference type="InterPro" id="IPR029058">
    <property type="entry name" value="AB_hydrolase_fold"/>
</dbReference>
<dbReference type="PRINTS" id="PR00111">
    <property type="entry name" value="ABHYDROLASE"/>
</dbReference>
<dbReference type="InterPro" id="IPR000073">
    <property type="entry name" value="AB_hydrolase_1"/>
</dbReference>
<organism evidence="2 3">
    <name type="scientific">Nocardia speluncae</name>
    <dbReference type="NCBI Taxonomy" id="419477"/>
    <lineage>
        <taxon>Bacteria</taxon>
        <taxon>Bacillati</taxon>
        <taxon>Actinomycetota</taxon>
        <taxon>Actinomycetes</taxon>
        <taxon>Mycobacteriales</taxon>
        <taxon>Nocardiaceae</taxon>
        <taxon>Nocardia</taxon>
    </lineage>
</organism>
<sequence length="270" mass="27721">MSTTELTHGWAGARSGPVTVVLHGGGPGCHAASDFAALMALRPERRWLWVDLPGYGGSPARDGEPASQPAVAAHALDELLTRLGCGPVDVLAQSLGGTVALRLAAERPERLGRLVVIGSQPTPAPAGRSGVRRDPGLGGRARAQYYGGTGPSPDKMRALLTELEWYNADLVPEATVAARYLASTTPTVPAAATAPALASDPGTDPGAVAAPTLVVWGSHDPFGGPDYANALADALPRGDLAVIGRTAHHPQAERPATVAALAEAFFTDWS</sequence>
<dbReference type="SUPFAM" id="SSF53474">
    <property type="entry name" value="alpha/beta-Hydrolases"/>
    <property type="match status" value="1"/>
</dbReference>
<comment type="caution">
    <text evidence="2">The sequence shown here is derived from an EMBL/GenBank/DDBJ whole genome shotgun (WGS) entry which is preliminary data.</text>
</comment>
<name>A0A846XE49_9NOCA</name>
<evidence type="ECO:0000259" key="1">
    <source>
        <dbReference type="Pfam" id="PF00561"/>
    </source>
</evidence>
<dbReference type="Proteomes" id="UP000565715">
    <property type="component" value="Unassembled WGS sequence"/>
</dbReference>
<dbReference type="EMBL" id="JAAXOO010000002">
    <property type="protein sequence ID" value="NKY33645.1"/>
    <property type="molecule type" value="Genomic_DNA"/>
</dbReference>
<dbReference type="Gene3D" id="3.40.50.1820">
    <property type="entry name" value="alpha/beta hydrolase"/>
    <property type="match status" value="1"/>
</dbReference>
<dbReference type="GO" id="GO:0016787">
    <property type="term" value="F:hydrolase activity"/>
    <property type="evidence" value="ECO:0007669"/>
    <property type="project" value="UniProtKB-KW"/>
</dbReference>
<reference evidence="2 3" key="1">
    <citation type="submission" date="2020-04" db="EMBL/GenBank/DDBJ databases">
        <title>MicrobeNet Type strains.</title>
        <authorList>
            <person name="Nicholson A.C."/>
        </authorList>
    </citation>
    <scope>NUCLEOTIDE SEQUENCE [LARGE SCALE GENOMIC DNA]</scope>
    <source>
        <strain evidence="2 3">DSM 45078</strain>
    </source>
</reference>
<proteinExistence type="predicted"/>